<proteinExistence type="predicted"/>
<evidence type="ECO:0000256" key="1">
    <source>
        <dbReference type="SAM" id="MobiDB-lite"/>
    </source>
</evidence>
<gene>
    <name evidence="2" type="ORF">A9299_10030</name>
</gene>
<evidence type="ECO:0000313" key="2">
    <source>
        <dbReference type="EMBL" id="OBX64335.1"/>
    </source>
</evidence>
<reference evidence="2" key="1">
    <citation type="submission" date="2016-06" db="EMBL/GenBank/DDBJ databases">
        <title>Draft genome of Moraxella osloensis CCUG 67237.</title>
        <authorList>
            <person name="Salva-Serra F."/>
            <person name="Engstrom-Jakobsson H."/>
            <person name="Thorell K."/>
            <person name="Gonzales-Siles L."/>
            <person name="Karlsson R."/>
            <person name="Boulund F."/>
            <person name="Engstrand L."/>
            <person name="Kristiansson E."/>
            <person name="Moore E."/>
        </authorList>
    </citation>
    <scope>NUCLEOTIDE SEQUENCE [LARGE SCALE GENOMIC DNA]</scope>
    <source>
        <strain evidence="2">CCUG 67237</strain>
    </source>
</reference>
<protein>
    <submittedName>
        <fullName evidence="2">Uncharacterized protein</fullName>
    </submittedName>
</protein>
<dbReference type="AlphaFoldDB" id="A0AA91J9N8"/>
<comment type="caution">
    <text evidence="2">The sequence shown here is derived from an EMBL/GenBank/DDBJ whole genome shotgun (WGS) entry which is preliminary data.</text>
</comment>
<sequence length="106" mass="11773">MQKQLSKSLNPASVPEVQEGYSIIMVTPTKLNALKKKEGGADFTYQGKHYRWLGDVAVSEKTIAENPKLKHAGGRFINMATETHGKGKPAKKLEIQFQSNNPAQYE</sequence>
<accession>A0AA91J9N8</accession>
<organism evidence="2">
    <name type="scientific">Faucicola osloensis</name>
    <name type="common">Moraxella osloensis</name>
    <dbReference type="NCBI Taxonomy" id="34062"/>
    <lineage>
        <taxon>Bacteria</taxon>
        <taxon>Pseudomonadati</taxon>
        <taxon>Pseudomonadota</taxon>
        <taxon>Gammaproteobacteria</taxon>
        <taxon>Moraxellales</taxon>
        <taxon>Moraxellaceae</taxon>
        <taxon>Faucicola</taxon>
    </lineage>
</organism>
<dbReference type="EMBL" id="LZMT01000017">
    <property type="protein sequence ID" value="OBX64335.1"/>
    <property type="molecule type" value="Genomic_DNA"/>
</dbReference>
<feature type="compositionally biased region" description="Polar residues" evidence="1">
    <location>
        <begin position="96"/>
        <end position="106"/>
    </location>
</feature>
<name>A0AA91J9N8_FAUOS</name>
<feature type="region of interest" description="Disordered" evidence="1">
    <location>
        <begin position="83"/>
        <end position="106"/>
    </location>
</feature>